<comment type="function">
    <text evidence="14">Cell wall formation.</text>
</comment>
<evidence type="ECO:0000259" key="16">
    <source>
        <dbReference type="Pfam" id="PF01225"/>
    </source>
</evidence>
<dbReference type="GO" id="GO:0008763">
    <property type="term" value="F:UDP-N-acetylmuramate-L-alanine ligase activity"/>
    <property type="evidence" value="ECO:0007669"/>
    <property type="project" value="UniProtKB-UniRule"/>
</dbReference>
<dbReference type="SUPFAM" id="SSF51984">
    <property type="entry name" value="MurCD N-terminal domain"/>
    <property type="match status" value="1"/>
</dbReference>
<evidence type="ECO:0000256" key="15">
    <source>
        <dbReference type="SAM" id="Phobius"/>
    </source>
</evidence>
<keyword evidence="12 14" id="KW-0961">Cell wall biogenesis/degradation</keyword>
<keyword evidence="7 14" id="KW-0547">Nucleotide-binding</keyword>
<keyword evidence="4 14" id="KW-0963">Cytoplasm</keyword>
<feature type="transmembrane region" description="Helical" evidence="15">
    <location>
        <begin position="12"/>
        <end position="34"/>
    </location>
</feature>
<evidence type="ECO:0000256" key="3">
    <source>
        <dbReference type="ARBA" id="ARBA00012211"/>
    </source>
</evidence>
<evidence type="ECO:0000256" key="6">
    <source>
        <dbReference type="ARBA" id="ARBA00022618"/>
    </source>
</evidence>
<evidence type="ECO:0000256" key="14">
    <source>
        <dbReference type="HAMAP-Rule" id="MF_00046"/>
    </source>
</evidence>
<dbReference type="Pfam" id="PF01225">
    <property type="entry name" value="Mur_ligase"/>
    <property type="match status" value="1"/>
</dbReference>
<sequence>MVKKGYRKLNRIHMVGIGGTGMCGIAEVLLNLGYQVSGSDLQENEATQRLARLGATIHRGHAAENVGQADVVVISSAVREDNVEVLQARARKIPVIPRAEMLAELMRMKYGIAVAGAHGKTTTTSMTAMVLEVAGFDPTVIVGGRLNTLGANARLGEGDFIVAEADESDRSFLYLSPFIAVLTNIDAEHLDHYGTLDEIKKTFVSFANKVPFYCPIILCLDDPNLQSIIPDLERKIITYGFSSQADIQARDFSFSEFSSQSTLYAFGQRLGRLKLNVPGKHNILNAMAATAVGLDLDIPARTILKALEEYSGTGRRFELKGMVGDIMVIEDYAHHPTEIRATLEAARTGWDRRLVAVFQPHRYSRLARLLPDFATAFNQADILLVTEIYAAGEDPIEGVSGQALFEAIRQFGHKNVLFEPVLNRIPERLAEILAPNDMLLVLGAGNISRIIPETIRLLQGEKNHGR</sequence>
<evidence type="ECO:0000256" key="7">
    <source>
        <dbReference type="ARBA" id="ARBA00022741"/>
    </source>
</evidence>
<feature type="domain" description="Mur ligase C-terminal" evidence="17">
    <location>
        <begin position="315"/>
        <end position="445"/>
    </location>
</feature>
<dbReference type="Pfam" id="PF08245">
    <property type="entry name" value="Mur_ligase_M"/>
    <property type="match status" value="1"/>
</dbReference>
<evidence type="ECO:0000259" key="17">
    <source>
        <dbReference type="Pfam" id="PF02875"/>
    </source>
</evidence>
<dbReference type="InterPro" id="IPR013221">
    <property type="entry name" value="Mur_ligase_cen"/>
</dbReference>
<dbReference type="Gene3D" id="3.40.50.720">
    <property type="entry name" value="NAD(P)-binding Rossmann-like Domain"/>
    <property type="match status" value="1"/>
</dbReference>
<evidence type="ECO:0000313" key="19">
    <source>
        <dbReference type="EMBL" id="RFT15430.1"/>
    </source>
</evidence>
<feature type="domain" description="Mur ligase central" evidence="18">
    <location>
        <begin position="114"/>
        <end position="292"/>
    </location>
</feature>
<evidence type="ECO:0000256" key="10">
    <source>
        <dbReference type="ARBA" id="ARBA00022984"/>
    </source>
</evidence>
<comment type="catalytic activity">
    <reaction evidence="13 14">
        <text>UDP-N-acetyl-alpha-D-muramate + L-alanine + ATP = UDP-N-acetyl-alpha-D-muramoyl-L-alanine + ADP + phosphate + H(+)</text>
        <dbReference type="Rhea" id="RHEA:23372"/>
        <dbReference type="ChEBI" id="CHEBI:15378"/>
        <dbReference type="ChEBI" id="CHEBI:30616"/>
        <dbReference type="ChEBI" id="CHEBI:43474"/>
        <dbReference type="ChEBI" id="CHEBI:57972"/>
        <dbReference type="ChEBI" id="CHEBI:70757"/>
        <dbReference type="ChEBI" id="CHEBI:83898"/>
        <dbReference type="ChEBI" id="CHEBI:456216"/>
        <dbReference type="EC" id="6.3.2.8"/>
    </reaction>
</comment>
<dbReference type="Pfam" id="PF02875">
    <property type="entry name" value="Mur_ligase_C"/>
    <property type="match status" value="1"/>
</dbReference>
<dbReference type="GO" id="GO:0071555">
    <property type="term" value="P:cell wall organization"/>
    <property type="evidence" value="ECO:0007669"/>
    <property type="project" value="UniProtKB-KW"/>
</dbReference>
<dbReference type="GO" id="GO:0005524">
    <property type="term" value="F:ATP binding"/>
    <property type="evidence" value="ECO:0007669"/>
    <property type="project" value="UniProtKB-UniRule"/>
</dbReference>
<comment type="similarity">
    <text evidence="14">Belongs to the MurCDEF family.</text>
</comment>
<evidence type="ECO:0000256" key="13">
    <source>
        <dbReference type="ARBA" id="ARBA00047833"/>
    </source>
</evidence>
<dbReference type="GO" id="GO:0009252">
    <property type="term" value="P:peptidoglycan biosynthetic process"/>
    <property type="evidence" value="ECO:0007669"/>
    <property type="project" value="UniProtKB-UniRule"/>
</dbReference>
<keyword evidence="6 14" id="KW-0132">Cell division</keyword>
<dbReference type="Gene3D" id="3.40.1190.10">
    <property type="entry name" value="Mur-like, catalytic domain"/>
    <property type="match status" value="1"/>
</dbReference>
<evidence type="ECO:0000256" key="12">
    <source>
        <dbReference type="ARBA" id="ARBA00023316"/>
    </source>
</evidence>
<dbReference type="NCBIfam" id="TIGR01082">
    <property type="entry name" value="murC"/>
    <property type="match status" value="1"/>
</dbReference>
<comment type="caution">
    <text evidence="19">The sequence shown here is derived from an EMBL/GenBank/DDBJ whole genome shotgun (WGS) entry which is preliminary data.</text>
</comment>
<accession>A0A3E2BL12</accession>
<keyword evidence="15" id="KW-1133">Transmembrane helix</keyword>
<dbReference type="Gene3D" id="3.90.190.20">
    <property type="entry name" value="Mur ligase, C-terminal domain"/>
    <property type="match status" value="1"/>
</dbReference>
<dbReference type="UniPathway" id="UPA00219"/>
<evidence type="ECO:0000256" key="5">
    <source>
        <dbReference type="ARBA" id="ARBA00022598"/>
    </source>
</evidence>
<evidence type="ECO:0000256" key="11">
    <source>
        <dbReference type="ARBA" id="ARBA00023306"/>
    </source>
</evidence>
<dbReference type="HAMAP" id="MF_00046">
    <property type="entry name" value="MurC"/>
    <property type="match status" value="1"/>
</dbReference>
<dbReference type="GO" id="GO:0005737">
    <property type="term" value="C:cytoplasm"/>
    <property type="evidence" value="ECO:0007669"/>
    <property type="project" value="UniProtKB-SubCell"/>
</dbReference>
<evidence type="ECO:0000256" key="1">
    <source>
        <dbReference type="ARBA" id="ARBA00004496"/>
    </source>
</evidence>
<dbReference type="AlphaFoldDB" id="A0A3E2BL12"/>
<dbReference type="InterPro" id="IPR000713">
    <property type="entry name" value="Mur_ligase_N"/>
</dbReference>
<keyword evidence="15" id="KW-0812">Transmembrane</keyword>
<dbReference type="SUPFAM" id="SSF53623">
    <property type="entry name" value="MurD-like peptide ligases, catalytic domain"/>
    <property type="match status" value="1"/>
</dbReference>
<dbReference type="SUPFAM" id="SSF53244">
    <property type="entry name" value="MurD-like peptide ligases, peptide-binding domain"/>
    <property type="match status" value="1"/>
</dbReference>
<dbReference type="InterPro" id="IPR004101">
    <property type="entry name" value="Mur_ligase_C"/>
</dbReference>
<evidence type="ECO:0000313" key="20">
    <source>
        <dbReference type="Proteomes" id="UP000257323"/>
    </source>
</evidence>
<keyword evidence="15" id="KW-0472">Membrane</keyword>
<comment type="subcellular location">
    <subcellularLocation>
        <location evidence="1 14">Cytoplasm</location>
    </subcellularLocation>
</comment>
<protein>
    <recommendedName>
        <fullName evidence="3 14">UDP-N-acetylmuramate--L-alanine ligase</fullName>
        <ecNumber evidence="3 14">6.3.2.8</ecNumber>
    </recommendedName>
    <alternativeName>
        <fullName evidence="14">UDP-N-acetylmuramoyl-L-alanine synthetase</fullName>
    </alternativeName>
</protein>
<dbReference type="PANTHER" id="PTHR43445">
    <property type="entry name" value="UDP-N-ACETYLMURAMATE--L-ALANINE LIGASE-RELATED"/>
    <property type="match status" value="1"/>
</dbReference>
<organism evidence="19 20">
    <name type="scientific">Candidatus Saccharicenans subterraneus</name>
    <dbReference type="NCBI Taxonomy" id="2508984"/>
    <lineage>
        <taxon>Bacteria</taxon>
        <taxon>Candidatus Aminicenantota</taxon>
        <taxon>Candidatus Aminicenantia</taxon>
        <taxon>Candidatus Aminicenantales</taxon>
        <taxon>Candidatus Saccharicenantaceae</taxon>
        <taxon>Candidatus Saccharicenans</taxon>
    </lineage>
</organism>
<feature type="binding site" evidence="14">
    <location>
        <begin position="116"/>
        <end position="122"/>
    </location>
    <ligand>
        <name>ATP</name>
        <dbReference type="ChEBI" id="CHEBI:30616"/>
    </ligand>
</feature>
<keyword evidence="11 14" id="KW-0131">Cell cycle</keyword>
<keyword evidence="8 14" id="KW-0067">ATP-binding</keyword>
<reference evidence="19 20" key="1">
    <citation type="submission" date="2018-08" db="EMBL/GenBank/DDBJ databases">
        <title>Genome analysis of the thermophilic bacterium of the candidate phylum Aminicenantes from deep subsurface aquifer revealed its physiology and ecological role.</title>
        <authorList>
            <person name="Kadnikov V.V."/>
            <person name="Mardanov A.V."/>
            <person name="Beletsky A.V."/>
            <person name="Karnachuk O.V."/>
            <person name="Ravin N.V."/>
        </authorList>
    </citation>
    <scope>NUCLEOTIDE SEQUENCE [LARGE SCALE GENOMIC DNA]</scope>
    <source>
        <strain evidence="19">BY38</strain>
    </source>
</reference>
<evidence type="ECO:0000256" key="2">
    <source>
        <dbReference type="ARBA" id="ARBA00004752"/>
    </source>
</evidence>
<dbReference type="InterPro" id="IPR005758">
    <property type="entry name" value="UDP-N-AcMur_Ala_ligase_MurC"/>
</dbReference>
<dbReference type="GO" id="GO:0051301">
    <property type="term" value="P:cell division"/>
    <property type="evidence" value="ECO:0007669"/>
    <property type="project" value="UniProtKB-KW"/>
</dbReference>
<evidence type="ECO:0000256" key="8">
    <source>
        <dbReference type="ARBA" id="ARBA00022840"/>
    </source>
</evidence>
<keyword evidence="5 14" id="KW-0436">Ligase</keyword>
<gene>
    <name evidence="14" type="primary">murC</name>
    <name evidence="19" type="ORF">OP8BY_0320</name>
</gene>
<evidence type="ECO:0000259" key="18">
    <source>
        <dbReference type="Pfam" id="PF08245"/>
    </source>
</evidence>
<dbReference type="EC" id="6.3.2.8" evidence="3 14"/>
<feature type="domain" description="Mur ligase N-terminal catalytic" evidence="16">
    <location>
        <begin position="11"/>
        <end position="110"/>
    </location>
</feature>
<dbReference type="InterPro" id="IPR050061">
    <property type="entry name" value="MurCDEF_pg_biosynth"/>
</dbReference>
<dbReference type="PANTHER" id="PTHR43445:SF3">
    <property type="entry name" value="UDP-N-ACETYLMURAMATE--L-ALANINE LIGASE"/>
    <property type="match status" value="1"/>
</dbReference>
<keyword evidence="9 14" id="KW-0133">Cell shape</keyword>
<dbReference type="GO" id="GO:0008360">
    <property type="term" value="P:regulation of cell shape"/>
    <property type="evidence" value="ECO:0007669"/>
    <property type="project" value="UniProtKB-KW"/>
</dbReference>
<proteinExistence type="inferred from homology"/>
<comment type="pathway">
    <text evidence="2 14">Cell wall biogenesis; peptidoglycan biosynthesis.</text>
</comment>
<evidence type="ECO:0000256" key="9">
    <source>
        <dbReference type="ARBA" id="ARBA00022960"/>
    </source>
</evidence>
<keyword evidence="10 14" id="KW-0573">Peptidoglycan synthesis</keyword>
<dbReference type="EMBL" id="QUAH01000009">
    <property type="protein sequence ID" value="RFT15430.1"/>
    <property type="molecule type" value="Genomic_DNA"/>
</dbReference>
<dbReference type="Proteomes" id="UP000257323">
    <property type="component" value="Unassembled WGS sequence"/>
</dbReference>
<evidence type="ECO:0000256" key="4">
    <source>
        <dbReference type="ARBA" id="ARBA00022490"/>
    </source>
</evidence>
<name>A0A3E2BL12_9BACT</name>
<dbReference type="InterPro" id="IPR036565">
    <property type="entry name" value="Mur-like_cat_sf"/>
</dbReference>
<dbReference type="InterPro" id="IPR036615">
    <property type="entry name" value="Mur_ligase_C_dom_sf"/>
</dbReference>